<keyword evidence="1" id="KW-0812">Transmembrane</keyword>
<reference evidence="2" key="2">
    <citation type="journal article" date="2021" name="PeerJ">
        <title>Extensive microbial diversity within the chicken gut microbiome revealed by metagenomics and culture.</title>
        <authorList>
            <person name="Gilroy R."/>
            <person name="Ravi A."/>
            <person name="Getino M."/>
            <person name="Pursley I."/>
            <person name="Horton D.L."/>
            <person name="Alikhan N.F."/>
            <person name="Baker D."/>
            <person name="Gharbi K."/>
            <person name="Hall N."/>
            <person name="Watson M."/>
            <person name="Adriaenssens E.M."/>
            <person name="Foster-Nyarko E."/>
            <person name="Jarju S."/>
            <person name="Secka A."/>
            <person name="Antonio M."/>
            <person name="Oren A."/>
            <person name="Chaudhuri R.R."/>
            <person name="La Ragione R."/>
            <person name="Hildebrand F."/>
            <person name="Pallen M.J."/>
        </authorList>
    </citation>
    <scope>NUCLEOTIDE SEQUENCE</scope>
    <source>
        <strain evidence="2">ChiBcec7-5410</strain>
    </source>
</reference>
<proteinExistence type="predicted"/>
<feature type="transmembrane region" description="Helical" evidence="1">
    <location>
        <begin position="95"/>
        <end position="117"/>
    </location>
</feature>
<evidence type="ECO:0000313" key="2">
    <source>
        <dbReference type="EMBL" id="HIT94705.1"/>
    </source>
</evidence>
<dbReference type="AlphaFoldDB" id="A0A9D1KS21"/>
<gene>
    <name evidence="2" type="ORF">IAC43_05935</name>
</gene>
<evidence type="ECO:0000256" key="1">
    <source>
        <dbReference type="SAM" id="Phobius"/>
    </source>
</evidence>
<accession>A0A9D1KS21</accession>
<reference evidence="2" key="1">
    <citation type="submission" date="2020-10" db="EMBL/GenBank/DDBJ databases">
        <authorList>
            <person name="Gilroy R."/>
        </authorList>
    </citation>
    <scope>NUCLEOTIDE SEQUENCE</scope>
    <source>
        <strain evidence="2">ChiBcec7-5410</strain>
    </source>
</reference>
<feature type="transmembrane region" description="Helical" evidence="1">
    <location>
        <begin position="55"/>
        <end position="75"/>
    </location>
</feature>
<dbReference type="EMBL" id="DVLW01000163">
    <property type="protein sequence ID" value="HIT94705.1"/>
    <property type="molecule type" value="Genomic_DNA"/>
</dbReference>
<name>A0A9D1KS21_9FIRM</name>
<feature type="transmembrane region" description="Helical" evidence="1">
    <location>
        <begin position="20"/>
        <end position="43"/>
    </location>
</feature>
<comment type="caution">
    <text evidence="2">The sequence shown here is derived from an EMBL/GenBank/DDBJ whole genome shotgun (WGS) entry which is preliminary data.</text>
</comment>
<feature type="non-terminal residue" evidence="2">
    <location>
        <position position="1"/>
    </location>
</feature>
<organism evidence="2 3">
    <name type="scientific">Candidatus Faecivivens stercoripullorum</name>
    <dbReference type="NCBI Taxonomy" id="2840805"/>
    <lineage>
        <taxon>Bacteria</taxon>
        <taxon>Bacillati</taxon>
        <taxon>Bacillota</taxon>
        <taxon>Clostridia</taxon>
        <taxon>Eubacteriales</taxon>
        <taxon>Oscillospiraceae</taxon>
        <taxon>Oscillospiraceae incertae sedis</taxon>
        <taxon>Candidatus Faecivivens</taxon>
    </lineage>
</organism>
<evidence type="ECO:0000313" key="3">
    <source>
        <dbReference type="Proteomes" id="UP000824160"/>
    </source>
</evidence>
<keyword evidence="1" id="KW-1133">Transmembrane helix</keyword>
<protein>
    <submittedName>
        <fullName evidence="2">Uncharacterized protein</fullName>
    </submittedName>
</protein>
<keyword evidence="1" id="KW-0472">Membrane</keyword>
<sequence>IINAMGLVIAWMVWVERQTAYAVGIGLILMLLGTGLFLAGQVIGVQNRKQARRLFVLPNVWILSFIPFSCAFNVLDGLAERYTGLIAPIPIMGNSISVFILSCIGYLAVCCIADVMLARKMTT</sequence>
<dbReference type="Proteomes" id="UP000824160">
    <property type="component" value="Unassembled WGS sequence"/>
</dbReference>